<dbReference type="AlphaFoldDB" id="A0AAD4MMN6"/>
<accession>A0AAD4MMN6</accession>
<evidence type="ECO:0000313" key="2">
    <source>
        <dbReference type="Proteomes" id="UP001201812"/>
    </source>
</evidence>
<gene>
    <name evidence="1" type="ORF">DdX_17630</name>
</gene>
<protein>
    <submittedName>
        <fullName evidence="1">Uncharacterized protein</fullName>
    </submittedName>
</protein>
<dbReference type="Proteomes" id="UP001201812">
    <property type="component" value="Unassembled WGS sequence"/>
</dbReference>
<sequence length="308" mass="36338">MSNSKPLPPFTFDLLCYLNRDQLERFSIVERPLKNLIERYFHSKPYRVFDQLEIRGGSYGLVQDNVRWCPNRDDYSVQQFLAREIYNGNARTYFSFTEMRPYLGPTVRIKQTIIDAAEDSTFNPEHIPQMESIAHLWRDHKIFIWNSKSDGCRIVAQDFLPILNSPTILQCRTLHLNNALFPFKDYKVLYTVKIIETRHYDEDDTDLWLQYWQEFLEQPVAKPIVVFPFLRIENTENLIDRLSKTFSSAVSPNAFKIVLVQDNEPLTEFRGTNIASGEILELKKGIPTEYQDEQFSVYDSYTLERYSV</sequence>
<organism evidence="1 2">
    <name type="scientific">Ditylenchus destructor</name>
    <dbReference type="NCBI Taxonomy" id="166010"/>
    <lineage>
        <taxon>Eukaryota</taxon>
        <taxon>Metazoa</taxon>
        <taxon>Ecdysozoa</taxon>
        <taxon>Nematoda</taxon>
        <taxon>Chromadorea</taxon>
        <taxon>Rhabditida</taxon>
        <taxon>Tylenchina</taxon>
        <taxon>Tylenchomorpha</taxon>
        <taxon>Sphaerularioidea</taxon>
        <taxon>Anguinidae</taxon>
        <taxon>Anguininae</taxon>
        <taxon>Ditylenchus</taxon>
    </lineage>
</organism>
<evidence type="ECO:0000313" key="1">
    <source>
        <dbReference type="EMBL" id="KAI1698909.1"/>
    </source>
</evidence>
<keyword evidence="2" id="KW-1185">Reference proteome</keyword>
<proteinExistence type="predicted"/>
<dbReference type="EMBL" id="JAKKPZ010000199">
    <property type="protein sequence ID" value="KAI1698909.1"/>
    <property type="molecule type" value="Genomic_DNA"/>
</dbReference>
<reference evidence="1" key="1">
    <citation type="submission" date="2022-01" db="EMBL/GenBank/DDBJ databases">
        <title>Genome Sequence Resource for Two Populations of Ditylenchus destructor, the Migratory Endoparasitic Phytonematode.</title>
        <authorList>
            <person name="Zhang H."/>
            <person name="Lin R."/>
            <person name="Xie B."/>
        </authorList>
    </citation>
    <scope>NUCLEOTIDE SEQUENCE</scope>
    <source>
        <strain evidence="1">BazhouSP</strain>
    </source>
</reference>
<comment type="caution">
    <text evidence="1">The sequence shown here is derived from an EMBL/GenBank/DDBJ whole genome shotgun (WGS) entry which is preliminary data.</text>
</comment>
<name>A0AAD4MMN6_9BILA</name>